<keyword evidence="12 17" id="KW-0862">Zinc</keyword>
<protein>
    <recommendedName>
        <fullName evidence="7 17">3-dehydroquinate synthase</fullName>
        <shortName evidence="17">DHQS</shortName>
        <ecNumber evidence="6 17">4.2.3.4</ecNumber>
    </recommendedName>
</protein>
<evidence type="ECO:0000256" key="6">
    <source>
        <dbReference type="ARBA" id="ARBA00013031"/>
    </source>
</evidence>
<feature type="binding site" evidence="17">
    <location>
        <begin position="104"/>
        <end position="108"/>
    </location>
    <ligand>
        <name>NAD(+)</name>
        <dbReference type="ChEBI" id="CHEBI:57540"/>
    </ligand>
</feature>
<dbReference type="EC" id="4.2.3.4" evidence="6 17"/>
<evidence type="ECO:0000313" key="20">
    <source>
        <dbReference type="EMBL" id="GAA3553765.1"/>
    </source>
</evidence>
<dbReference type="InterPro" id="IPR056179">
    <property type="entry name" value="DHQS_C"/>
</dbReference>
<feature type="binding site" evidence="17">
    <location>
        <position position="268"/>
    </location>
    <ligand>
        <name>Zn(2+)</name>
        <dbReference type="ChEBI" id="CHEBI:29105"/>
    </ligand>
</feature>
<keyword evidence="14 17" id="KW-0057">Aromatic amino acid biosynthesis</keyword>
<evidence type="ECO:0000256" key="2">
    <source>
        <dbReference type="ARBA" id="ARBA00001911"/>
    </source>
</evidence>
<keyword evidence="16 17" id="KW-0170">Cobalt</keyword>
<dbReference type="InterPro" id="IPR030963">
    <property type="entry name" value="DHQ_synth_fam"/>
</dbReference>
<evidence type="ECO:0000256" key="16">
    <source>
        <dbReference type="ARBA" id="ARBA00023285"/>
    </source>
</evidence>
<evidence type="ECO:0000256" key="7">
    <source>
        <dbReference type="ARBA" id="ARBA00017684"/>
    </source>
</evidence>
<comment type="cofactor">
    <cofactor evidence="2 17">
        <name>NAD(+)</name>
        <dbReference type="ChEBI" id="CHEBI:57540"/>
    </cofactor>
</comment>
<feature type="binding site" evidence="17">
    <location>
        <position position="252"/>
    </location>
    <ligand>
        <name>Zn(2+)</name>
        <dbReference type="ChEBI" id="CHEBI:29105"/>
    </ligand>
</feature>
<evidence type="ECO:0000256" key="3">
    <source>
        <dbReference type="ARBA" id="ARBA00004496"/>
    </source>
</evidence>
<dbReference type="InterPro" id="IPR030960">
    <property type="entry name" value="DHQS/DOIS_N"/>
</dbReference>
<evidence type="ECO:0000259" key="19">
    <source>
        <dbReference type="Pfam" id="PF24621"/>
    </source>
</evidence>
<evidence type="ECO:0000256" key="5">
    <source>
        <dbReference type="ARBA" id="ARBA00005412"/>
    </source>
</evidence>
<dbReference type="PANTHER" id="PTHR43622">
    <property type="entry name" value="3-DEHYDROQUINATE SYNTHASE"/>
    <property type="match status" value="1"/>
</dbReference>
<feature type="binding site" evidence="17">
    <location>
        <begin position="70"/>
        <end position="75"/>
    </location>
    <ligand>
        <name>NAD(+)</name>
        <dbReference type="ChEBI" id="CHEBI:57540"/>
    </ligand>
</feature>
<comment type="subcellular location">
    <subcellularLocation>
        <location evidence="3 17">Cytoplasm</location>
    </subcellularLocation>
</comment>
<dbReference type="Pfam" id="PF24621">
    <property type="entry name" value="DHQS_C"/>
    <property type="match status" value="1"/>
</dbReference>
<comment type="cofactor">
    <cofactor evidence="17">
        <name>Co(2+)</name>
        <dbReference type="ChEBI" id="CHEBI:48828"/>
    </cofactor>
    <cofactor evidence="17">
        <name>Zn(2+)</name>
        <dbReference type="ChEBI" id="CHEBI:29105"/>
    </cofactor>
    <text evidence="17">Binds 1 divalent metal cation per subunit. Can use either Co(2+) or Zn(2+).</text>
</comment>
<evidence type="ECO:0000256" key="11">
    <source>
        <dbReference type="ARBA" id="ARBA00022741"/>
    </source>
</evidence>
<reference evidence="21" key="1">
    <citation type="journal article" date="2019" name="Int. J. Syst. Evol. Microbiol.">
        <title>The Global Catalogue of Microorganisms (GCM) 10K type strain sequencing project: providing services to taxonomists for standard genome sequencing and annotation.</title>
        <authorList>
            <consortium name="The Broad Institute Genomics Platform"/>
            <consortium name="The Broad Institute Genome Sequencing Center for Infectious Disease"/>
            <person name="Wu L."/>
            <person name="Ma J."/>
        </authorList>
    </citation>
    <scope>NUCLEOTIDE SEQUENCE [LARGE SCALE GENOMIC DNA]</scope>
    <source>
        <strain evidence="21">JCM 16540</strain>
    </source>
</reference>
<comment type="similarity">
    <text evidence="5 17">Belongs to the sugar phosphate cyclases superfamily. Dehydroquinate synthase family.</text>
</comment>
<dbReference type="PANTHER" id="PTHR43622:SF7">
    <property type="entry name" value="3-DEHYDROQUINATE SYNTHASE, CHLOROPLASTIC"/>
    <property type="match status" value="1"/>
</dbReference>
<dbReference type="EMBL" id="BAAAYR010000001">
    <property type="protein sequence ID" value="GAA3553765.1"/>
    <property type="molecule type" value="Genomic_DNA"/>
</dbReference>
<evidence type="ECO:0000256" key="15">
    <source>
        <dbReference type="ARBA" id="ARBA00023239"/>
    </source>
</evidence>
<evidence type="ECO:0000256" key="17">
    <source>
        <dbReference type="HAMAP-Rule" id="MF_00110"/>
    </source>
</evidence>
<evidence type="ECO:0000259" key="18">
    <source>
        <dbReference type="Pfam" id="PF01761"/>
    </source>
</evidence>
<dbReference type="SUPFAM" id="SSF56796">
    <property type="entry name" value="Dehydroquinate synthase-like"/>
    <property type="match status" value="1"/>
</dbReference>
<gene>
    <name evidence="17 20" type="primary">aroB</name>
    <name evidence="20" type="ORF">GCM10022197_06100</name>
</gene>
<dbReference type="RefSeq" id="WP_344741006.1">
    <property type="nucleotide sequence ID" value="NZ_BAAAYR010000001.1"/>
</dbReference>
<evidence type="ECO:0000256" key="1">
    <source>
        <dbReference type="ARBA" id="ARBA00001393"/>
    </source>
</evidence>
<dbReference type="InterPro" id="IPR016037">
    <property type="entry name" value="DHQ_synth_AroB"/>
</dbReference>
<keyword evidence="11 17" id="KW-0547">Nucleotide-binding</keyword>
<name>A0ABP6WQM2_9ACTN</name>
<feature type="binding site" evidence="17">
    <location>
        <position position="183"/>
    </location>
    <ligand>
        <name>Zn(2+)</name>
        <dbReference type="ChEBI" id="CHEBI:29105"/>
    </ligand>
</feature>
<dbReference type="HAMAP" id="MF_00110">
    <property type="entry name" value="DHQ_synthase"/>
    <property type="match status" value="1"/>
</dbReference>
<comment type="caution">
    <text evidence="20">The sequence shown here is derived from an EMBL/GenBank/DDBJ whole genome shotgun (WGS) entry which is preliminary data.</text>
</comment>
<feature type="binding site" evidence="17">
    <location>
        <position position="150"/>
    </location>
    <ligand>
        <name>NAD(+)</name>
        <dbReference type="ChEBI" id="CHEBI:57540"/>
    </ligand>
</feature>
<comment type="function">
    <text evidence="17">Catalyzes the conversion of 3-deoxy-D-arabino-heptulosonate 7-phosphate (DAHP) to dehydroquinate (DHQ).</text>
</comment>
<organism evidence="20 21">
    <name type="scientific">Microlunatus spumicola</name>
    <dbReference type="NCBI Taxonomy" id="81499"/>
    <lineage>
        <taxon>Bacteria</taxon>
        <taxon>Bacillati</taxon>
        <taxon>Actinomycetota</taxon>
        <taxon>Actinomycetes</taxon>
        <taxon>Propionibacteriales</taxon>
        <taxon>Propionibacteriaceae</taxon>
        <taxon>Microlunatus</taxon>
    </lineage>
</organism>
<feature type="binding site" evidence="17">
    <location>
        <begin position="128"/>
        <end position="129"/>
    </location>
    <ligand>
        <name>NAD(+)</name>
        <dbReference type="ChEBI" id="CHEBI:57540"/>
    </ligand>
</feature>
<keyword evidence="9 17" id="KW-0028">Amino-acid biosynthesis</keyword>
<keyword evidence="13 17" id="KW-0520">NAD</keyword>
<keyword evidence="10 17" id="KW-0479">Metal-binding</keyword>
<dbReference type="NCBIfam" id="TIGR01357">
    <property type="entry name" value="aroB"/>
    <property type="match status" value="1"/>
</dbReference>
<dbReference type="Gene3D" id="3.40.50.1970">
    <property type="match status" value="1"/>
</dbReference>
<proteinExistence type="inferred from homology"/>
<evidence type="ECO:0000256" key="9">
    <source>
        <dbReference type="ARBA" id="ARBA00022605"/>
    </source>
</evidence>
<comment type="caution">
    <text evidence="17">Lacks conserved residue(s) required for the propagation of feature annotation.</text>
</comment>
<evidence type="ECO:0000256" key="13">
    <source>
        <dbReference type="ARBA" id="ARBA00023027"/>
    </source>
</evidence>
<comment type="pathway">
    <text evidence="4 17">Metabolic intermediate biosynthesis; chorismate biosynthesis; chorismate from D-erythrose 4-phosphate and phosphoenolpyruvate: step 2/7.</text>
</comment>
<evidence type="ECO:0000313" key="21">
    <source>
        <dbReference type="Proteomes" id="UP001500767"/>
    </source>
</evidence>
<feature type="domain" description="3-dehydroquinate synthase C-terminal" evidence="19">
    <location>
        <begin position="180"/>
        <end position="328"/>
    </location>
</feature>
<dbReference type="CDD" id="cd08195">
    <property type="entry name" value="DHQS"/>
    <property type="match status" value="1"/>
</dbReference>
<dbReference type="InterPro" id="IPR050071">
    <property type="entry name" value="Dehydroquinate_synthase"/>
</dbReference>
<comment type="catalytic activity">
    <reaction evidence="1 17">
        <text>7-phospho-2-dehydro-3-deoxy-D-arabino-heptonate = 3-dehydroquinate + phosphate</text>
        <dbReference type="Rhea" id="RHEA:21968"/>
        <dbReference type="ChEBI" id="CHEBI:32364"/>
        <dbReference type="ChEBI" id="CHEBI:43474"/>
        <dbReference type="ChEBI" id="CHEBI:58394"/>
        <dbReference type="EC" id="4.2.3.4"/>
    </reaction>
</comment>
<accession>A0ABP6WQM2</accession>
<keyword evidence="21" id="KW-1185">Reference proteome</keyword>
<sequence>MPDVTRIRVAAERPYDVVVGHGVLGEVATVLGEPRRVALLHPAALIDVAVRVAADLQRAGHEVVRIDVPDAEAAKTAEVAARCWSVLGHAGFTRSDAVVGVGGGATTDLAGFVAATWLRGVALVTVPTSLLAMVDAAVGGKTGINTLEGKNLVGAFHEPVGVVCDLDVLTTLPPADLRAGLGEVVKCGFIADPEILTLVEEQPDAAVDPTSPVLRELVERSIAVKARVVSADLREATSTGRQVGRELLNYGHTLGHAVERRERFRWRHGEAVSVGMVFVAELARAAGILDDAVADRHRAVLTSLGLPTTYAPDAFDDLVAAMGLDKKTRGSTLRFVVLDGLASAEILAGPSDELLRRAYAAMATA</sequence>
<feature type="domain" description="3-dehydroquinate synthase N-terminal" evidence="18">
    <location>
        <begin position="66"/>
        <end position="178"/>
    </location>
</feature>
<keyword evidence="8 17" id="KW-0963">Cytoplasm</keyword>
<evidence type="ECO:0000256" key="4">
    <source>
        <dbReference type="ARBA" id="ARBA00004661"/>
    </source>
</evidence>
<dbReference type="Gene3D" id="1.20.1090.10">
    <property type="entry name" value="Dehydroquinate synthase-like - alpha domain"/>
    <property type="match status" value="1"/>
</dbReference>
<evidence type="ECO:0000256" key="10">
    <source>
        <dbReference type="ARBA" id="ARBA00022723"/>
    </source>
</evidence>
<feature type="binding site" evidence="17">
    <location>
        <position position="141"/>
    </location>
    <ligand>
        <name>NAD(+)</name>
        <dbReference type="ChEBI" id="CHEBI:57540"/>
    </ligand>
</feature>
<keyword evidence="15 17" id="KW-0456">Lyase</keyword>
<evidence type="ECO:0000256" key="8">
    <source>
        <dbReference type="ARBA" id="ARBA00022490"/>
    </source>
</evidence>
<dbReference type="PIRSF" id="PIRSF001455">
    <property type="entry name" value="DHQ_synth"/>
    <property type="match status" value="1"/>
</dbReference>
<dbReference type="Proteomes" id="UP001500767">
    <property type="component" value="Unassembled WGS sequence"/>
</dbReference>
<dbReference type="Pfam" id="PF01761">
    <property type="entry name" value="DHQ_synthase"/>
    <property type="match status" value="1"/>
</dbReference>
<evidence type="ECO:0000256" key="14">
    <source>
        <dbReference type="ARBA" id="ARBA00023141"/>
    </source>
</evidence>
<evidence type="ECO:0000256" key="12">
    <source>
        <dbReference type="ARBA" id="ARBA00022833"/>
    </source>
</evidence>